<sequence>MTAGADGAIMTSDFGDWSAAFRTDLHLRDHAPTELDERTVALEQSDGRWQVVAAEPAVWEERACEIAGRVLTQQEWAEFLGSRSYALACAE</sequence>
<evidence type="ECO:0000313" key="1">
    <source>
        <dbReference type="EMBL" id="TFD79206.1"/>
    </source>
</evidence>
<comment type="caution">
    <text evidence="1">The sequence shown here is derived from an EMBL/GenBank/DDBJ whole genome shotgun (WGS) entry which is preliminary data.</text>
</comment>
<dbReference type="EMBL" id="SOHH01000056">
    <property type="protein sequence ID" value="TFD79206.1"/>
    <property type="molecule type" value="Genomic_DNA"/>
</dbReference>
<accession>A0A4R9B9R8</accession>
<protein>
    <submittedName>
        <fullName evidence="1">Uncharacterized protein</fullName>
    </submittedName>
</protein>
<dbReference type="Proteomes" id="UP000298313">
    <property type="component" value="Unassembled WGS sequence"/>
</dbReference>
<gene>
    <name evidence="1" type="ORF">E3T48_06450</name>
</gene>
<name>A0A4R9B9R8_9MICO</name>
<proteinExistence type="predicted"/>
<dbReference type="AlphaFoldDB" id="A0A4R9B9R8"/>
<reference evidence="1 2" key="1">
    <citation type="submission" date="2019-03" db="EMBL/GenBank/DDBJ databases">
        <title>Genomics of glacier-inhabiting Cryobacterium strains.</title>
        <authorList>
            <person name="Liu Q."/>
            <person name="Xin Y.-H."/>
        </authorList>
    </citation>
    <scope>NUCLEOTIDE SEQUENCE [LARGE SCALE GENOMIC DNA]</scope>
    <source>
        <strain evidence="1 2">Hh4</strain>
    </source>
</reference>
<evidence type="ECO:0000313" key="2">
    <source>
        <dbReference type="Proteomes" id="UP000298313"/>
    </source>
</evidence>
<organism evidence="1 2">
    <name type="scientific">Cryobacterium fucosi</name>
    <dbReference type="NCBI Taxonomy" id="1259157"/>
    <lineage>
        <taxon>Bacteria</taxon>
        <taxon>Bacillati</taxon>
        <taxon>Actinomycetota</taxon>
        <taxon>Actinomycetes</taxon>
        <taxon>Micrococcales</taxon>
        <taxon>Microbacteriaceae</taxon>
        <taxon>Cryobacterium</taxon>
    </lineage>
</organism>
<dbReference type="RefSeq" id="WP_134523014.1">
    <property type="nucleotide sequence ID" value="NZ_SOHH01000056.1"/>
</dbReference>
<keyword evidence="2" id="KW-1185">Reference proteome</keyword>
<dbReference type="OrthoDB" id="134501at2"/>